<dbReference type="OrthoDB" id="506531at2"/>
<evidence type="ECO:0000313" key="1">
    <source>
        <dbReference type="EMBL" id="PNG27790.1"/>
    </source>
</evidence>
<dbReference type="EMBL" id="PDZR01000001">
    <property type="protein sequence ID" value="PNG27790.1"/>
    <property type="molecule type" value="Genomic_DNA"/>
</dbReference>
<dbReference type="SUPFAM" id="SSF48452">
    <property type="entry name" value="TPR-like"/>
    <property type="match status" value="2"/>
</dbReference>
<dbReference type="RefSeq" id="WP_102842098.1">
    <property type="nucleotide sequence ID" value="NZ_PDZR01000001.1"/>
</dbReference>
<accession>A0A2J7TLZ6</accession>
<sequence length="337" mass="36846">MNGDRIDDELRAAFAAAEDGAASPAERAEMLMEIAMGLQQRPKTPQQIAAAIELYDRALALAPKSEPLLFARITARKGTALLAAPGDGAEALVAARAAFETAIPHFIDLGRAEELAEAEMNLGVAIQNLASLHKARITDAISAYQRALRTFDKIRFPKEFAILQNNLATAFLSMPFTDSRAKMREALAVQAFEEGLRIVNIIDHPAEYAMLQNNLGNALQYASSSHTIENNLRALDAYDEALKVRTRDAMPLEYANTIANKANCLWNLPDDLEKADAGNRANMMLAQDCYREARAIFSRGGEMEKARIVGEAYDQIGRELLSLASTCDADSQQRTAS</sequence>
<dbReference type="InterPro" id="IPR011990">
    <property type="entry name" value="TPR-like_helical_dom_sf"/>
</dbReference>
<comment type="caution">
    <text evidence="1">The sequence shown here is derived from an EMBL/GenBank/DDBJ whole genome shotgun (WGS) entry which is preliminary data.</text>
</comment>
<gene>
    <name evidence="1" type="ORF">CR492_02485</name>
</gene>
<organism evidence="1 2">
    <name type="scientific">Methylocella silvestris</name>
    <dbReference type="NCBI Taxonomy" id="199596"/>
    <lineage>
        <taxon>Bacteria</taxon>
        <taxon>Pseudomonadati</taxon>
        <taxon>Pseudomonadota</taxon>
        <taxon>Alphaproteobacteria</taxon>
        <taxon>Hyphomicrobiales</taxon>
        <taxon>Beijerinckiaceae</taxon>
        <taxon>Methylocella</taxon>
    </lineage>
</organism>
<dbReference type="Gene3D" id="1.25.40.10">
    <property type="entry name" value="Tetratricopeptide repeat domain"/>
    <property type="match status" value="1"/>
</dbReference>
<protein>
    <recommendedName>
        <fullName evidence="3">TPR repeat-containing protein</fullName>
    </recommendedName>
</protein>
<dbReference type="Proteomes" id="UP000236286">
    <property type="component" value="Unassembled WGS sequence"/>
</dbReference>
<reference evidence="1 2" key="1">
    <citation type="submission" date="2017-10" db="EMBL/GenBank/DDBJ databases">
        <title>Genome announcement of Methylocella silvestris TVC from permafrost.</title>
        <authorList>
            <person name="Wang J."/>
            <person name="Geng K."/>
            <person name="Ul-Haque F."/>
            <person name="Crombie A.T."/>
            <person name="Street L.E."/>
            <person name="Wookey P.A."/>
            <person name="Murrell J.C."/>
            <person name="Pratscher J."/>
        </authorList>
    </citation>
    <scope>NUCLEOTIDE SEQUENCE [LARGE SCALE GENOMIC DNA]</scope>
    <source>
        <strain evidence="1 2">TVC</strain>
    </source>
</reference>
<evidence type="ECO:0000313" key="2">
    <source>
        <dbReference type="Proteomes" id="UP000236286"/>
    </source>
</evidence>
<dbReference type="AlphaFoldDB" id="A0A2J7TLZ6"/>
<evidence type="ECO:0008006" key="3">
    <source>
        <dbReference type="Google" id="ProtNLM"/>
    </source>
</evidence>
<name>A0A2J7TLZ6_METSI</name>
<proteinExistence type="predicted"/>